<dbReference type="GO" id="GO:0061671">
    <property type="term" value="C:Cbp3p-Cbp6 complex"/>
    <property type="evidence" value="ECO:0007669"/>
    <property type="project" value="InterPro"/>
</dbReference>
<dbReference type="EMBL" id="JAGSXJ010000022">
    <property type="protein sequence ID" value="KAH6677806.1"/>
    <property type="molecule type" value="Genomic_DNA"/>
</dbReference>
<gene>
    <name evidence="1" type="ORF">F5X68DRAFT_234885</name>
</gene>
<name>A0A9P8V5R6_9PEZI</name>
<evidence type="ECO:0000313" key="1">
    <source>
        <dbReference type="EMBL" id="KAH6677806.1"/>
    </source>
</evidence>
<dbReference type="PANTHER" id="PTHR28250">
    <property type="entry name" value="CYTOCHROME B PRE-MRNA-PROCESSING PROTEIN 6"/>
    <property type="match status" value="1"/>
</dbReference>
<dbReference type="Proteomes" id="UP000770015">
    <property type="component" value="Unassembled WGS sequence"/>
</dbReference>
<proteinExistence type="predicted"/>
<dbReference type="PANTHER" id="PTHR28250:SF1">
    <property type="entry name" value="CYTOCHROME B PRE-MRNA-PROCESSING PROTEIN 6"/>
    <property type="match status" value="1"/>
</dbReference>
<evidence type="ECO:0000313" key="2">
    <source>
        <dbReference type="Proteomes" id="UP000770015"/>
    </source>
</evidence>
<dbReference type="Pfam" id="PF20180">
    <property type="entry name" value="UQCC2_CBP6"/>
    <property type="match status" value="1"/>
</dbReference>
<reference evidence="1" key="1">
    <citation type="journal article" date="2021" name="Nat. Commun.">
        <title>Genetic determinants of endophytism in the Arabidopsis root mycobiome.</title>
        <authorList>
            <person name="Mesny F."/>
            <person name="Miyauchi S."/>
            <person name="Thiergart T."/>
            <person name="Pickel B."/>
            <person name="Atanasova L."/>
            <person name="Karlsson M."/>
            <person name="Huettel B."/>
            <person name="Barry K.W."/>
            <person name="Haridas S."/>
            <person name="Chen C."/>
            <person name="Bauer D."/>
            <person name="Andreopoulos W."/>
            <person name="Pangilinan J."/>
            <person name="LaButti K."/>
            <person name="Riley R."/>
            <person name="Lipzen A."/>
            <person name="Clum A."/>
            <person name="Drula E."/>
            <person name="Henrissat B."/>
            <person name="Kohler A."/>
            <person name="Grigoriev I.V."/>
            <person name="Martin F.M."/>
            <person name="Hacquard S."/>
        </authorList>
    </citation>
    <scope>NUCLEOTIDE SEQUENCE</scope>
    <source>
        <strain evidence="1">MPI-SDFR-AT-0117</strain>
    </source>
</reference>
<keyword evidence="2" id="KW-1185">Reference proteome</keyword>
<sequence>MARPASQVYKHYQRALAMWPKDELRPHVQFAEFIQRGVDKRVATGTADKKELQQLNALCSLAEGRYSKKYALPKNSEILNPQSQPTYFRDLLRELEEAPSRSWLQHMSKRLSGMFRWE</sequence>
<accession>A0A9P8V5R6</accession>
<dbReference type="GO" id="GO:0034551">
    <property type="term" value="P:mitochondrial respiratory chain complex III assembly"/>
    <property type="evidence" value="ECO:0007669"/>
    <property type="project" value="TreeGrafter"/>
</dbReference>
<protein>
    <submittedName>
        <fullName evidence="1">Uncharacterized protein</fullName>
    </submittedName>
</protein>
<dbReference type="OrthoDB" id="2107880at2759"/>
<dbReference type="InterPro" id="IPR037653">
    <property type="entry name" value="Cbp6"/>
</dbReference>
<comment type="caution">
    <text evidence="1">The sequence shown here is derived from an EMBL/GenBank/DDBJ whole genome shotgun (WGS) entry which is preliminary data.</text>
</comment>
<dbReference type="AlphaFoldDB" id="A0A9P8V5R6"/>
<dbReference type="GO" id="GO:0043022">
    <property type="term" value="F:ribosome binding"/>
    <property type="evidence" value="ECO:0007669"/>
    <property type="project" value="InterPro"/>
</dbReference>
<organism evidence="1 2">
    <name type="scientific">Plectosphaerella plurivora</name>
    <dbReference type="NCBI Taxonomy" id="936078"/>
    <lineage>
        <taxon>Eukaryota</taxon>
        <taxon>Fungi</taxon>
        <taxon>Dikarya</taxon>
        <taxon>Ascomycota</taxon>
        <taxon>Pezizomycotina</taxon>
        <taxon>Sordariomycetes</taxon>
        <taxon>Hypocreomycetidae</taxon>
        <taxon>Glomerellales</taxon>
        <taxon>Plectosphaerellaceae</taxon>
        <taxon>Plectosphaerella</taxon>
    </lineage>
</organism>